<sequence>MFSVKKSEDNCANGDLKLKVVGGDEEEMFFINPTGSLCLNTELDREIQPLYNLTVTANDCVQPESLQFTSTALVIVVVEDVNDNAPCFVSANTVSVPEDTAVHSVIMTVHAKDEDAGYNGEVLYYLNNTSGDVFSIDNRSGIIYLEEALDREQEDILSITVTATDKGSPRMATTMNLTVHVIDVNDNDPEFSQSSYSVTVREDIPRGSSLLQVQAHDQDFGTNGQMRHILTQASPFVVDAVRGVITVMDKLDRESDSNYTLTITAVDQGNIPRSTTAAISVSVLDVNDFAPLFSPETLTIHVMENEEDPSQLIHQFSALDEDLGVNSQLTYFIQKGNSDGLFSITPNGTFQILHSLDRERESLYSVIIIAVDSGLAPLTGTLNVQVIVDDINDNHPEFTEEVYNTIVSEDSHTGTVFAMVTASDVDEGLSADIRYSMENLDVPFAIDETSGELFTTDVLDRETVAIYRLIVIGHDKHPTQPLSSSVVVTVLIGDVNDHWPQFMNSPYVAYVPTEMASGSVVCAVRATDGDTEMNAELQYSLYGQNSDLFFIYPDSGTVFTSSALQRTEDIVVNVHVEDSGENPKFDVTTISIRFQNMSEFPQMNVDVLNDSLYEDEPLGTLVAVVSAESIRAEPVSFYLASGNFEDMFHVEQLSGALTVENPLDYENKKEFTLLIEARDSGLPPFSSFVEIHINISDVNDNFPQFTQPEYRCVSGVHCEDHSYGFEELSFMEFPPLDRRTNLISLEFATVQRNSLLLYNPGGSSSREFFALEILDGAIHLSYDLGSGPVRLQTNKQVADGYFHSVTVRRIGNIKTHDFVGCVRNIYVNGILLRPSMALATYNILDRCPRATPSPCHSNPCKNGGMCHDRWSDYFCECKSLFTGSNCTKVRWWTSGLVRLLSSRAAVPWMSAFPRPALRRPEEVQTGGGVDPLCKTGPASVYITCLTTPVISASLQKRAMINALRSREQGSLPLWLIAVVLPVISILVFIGMCVVLYRVRRKNAKHRSDNVPQKTEQGTDNVLFCFNDNLTLTGAASAGKQTQHDPMSADQQRLSVEFYCDGSLSNVEPVPNSELDYYEIGSISSAFHSDTASLQLSWTKHLYSAKCVKSEPKRWADLRMLMAGFKKDSSSEEKAKSPMKPLDKQLLTETDAEEPCYRKVFLEPVQYLTFEEIRKITTPPEQKMSHRASLRSRPAKCITVIDVSSDSETDSTFTGVESECGQFSLIRARKYIQDQSSLSGCSFKQQRILPVSLFLNHTCQPAAGRHKAESSPSGVFEQWENILSMHLPFSRYAPVFEDIANLPSQPNHSYDMQSDIEAII</sequence>
<dbReference type="PROSITE" id="PS00232">
    <property type="entry name" value="CADHERIN_1"/>
    <property type="match status" value="4"/>
</dbReference>
<keyword evidence="3 14" id="KW-0812">Transmembrane</keyword>
<dbReference type="GO" id="GO:0005509">
    <property type="term" value="F:calcium ion binding"/>
    <property type="evidence" value="ECO:0007669"/>
    <property type="project" value="UniProtKB-UniRule"/>
</dbReference>
<keyword evidence="11" id="KW-0325">Glycoprotein</keyword>
<evidence type="ECO:0000256" key="8">
    <source>
        <dbReference type="ARBA" id="ARBA00022989"/>
    </source>
</evidence>
<feature type="domain" description="Cadherin" evidence="17">
    <location>
        <begin position="9"/>
        <end position="88"/>
    </location>
</feature>
<dbReference type="FunFam" id="2.60.40.60:FF:000020">
    <property type="entry name" value="Dachsous cadherin-related 1b"/>
    <property type="match status" value="1"/>
</dbReference>
<dbReference type="InterPro" id="IPR002126">
    <property type="entry name" value="Cadherin-like_dom"/>
</dbReference>
<evidence type="ECO:0000313" key="18">
    <source>
        <dbReference type="EMBL" id="KAE8295071.1"/>
    </source>
</evidence>
<evidence type="ECO:0000259" key="16">
    <source>
        <dbReference type="PROSITE" id="PS50026"/>
    </source>
</evidence>
<keyword evidence="6 12" id="KW-0106">Calcium</keyword>
<keyword evidence="9 14" id="KW-0472">Membrane</keyword>
<dbReference type="GO" id="GO:0016342">
    <property type="term" value="C:catenin complex"/>
    <property type="evidence" value="ECO:0007669"/>
    <property type="project" value="TreeGrafter"/>
</dbReference>
<keyword evidence="10 13" id="KW-1015">Disulfide bond</keyword>
<dbReference type="GO" id="GO:0008013">
    <property type="term" value="F:beta-catenin binding"/>
    <property type="evidence" value="ECO:0007669"/>
    <property type="project" value="TreeGrafter"/>
</dbReference>
<accession>A0A6G0IUW6</accession>
<dbReference type="SUPFAM" id="SSF49313">
    <property type="entry name" value="Cadherin-like"/>
    <property type="match status" value="7"/>
</dbReference>
<evidence type="ECO:0000256" key="14">
    <source>
        <dbReference type="SAM" id="Phobius"/>
    </source>
</evidence>
<evidence type="ECO:0000259" key="15">
    <source>
        <dbReference type="PROSITE" id="PS50025"/>
    </source>
</evidence>
<keyword evidence="8 14" id="KW-1133">Transmembrane helix</keyword>
<dbReference type="CDD" id="cd00110">
    <property type="entry name" value="LamG"/>
    <property type="match status" value="1"/>
</dbReference>
<name>A0A6G0IUW6_LARCR</name>
<feature type="disulfide bond" evidence="13">
    <location>
        <begin position="877"/>
        <end position="886"/>
    </location>
</feature>
<feature type="domain" description="EGF-like" evidence="16">
    <location>
        <begin position="851"/>
        <end position="887"/>
    </location>
</feature>
<dbReference type="CDD" id="cd00054">
    <property type="entry name" value="EGF_CA"/>
    <property type="match status" value="1"/>
</dbReference>
<evidence type="ECO:0000256" key="2">
    <source>
        <dbReference type="ARBA" id="ARBA00022536"/>
    </source>
</evidence>
<evidence type="ECO:0000256" key="7">
    <source>
        <dbReference type="ARBA" id="ARBA00022889"/>
    </source>
</evidence>
<keyword evidence="7" id="KW-0130">Cell adhesion</keyword>
<dbReference type="PROSITE" id="PS50025">
    <property type="entry name" value="LAM_G_DOMAIN"/>
    <property type="match status" value="1"/>
</dbReference>
<dbReference type="GO" id="GO:0007156">
    <property type="term" value="P:homophilic cell adhesion via plasma membrane adhesion molecules"/>
    <property type="evidence" value="ECO:0007669"/>
    <property type="project" value="InterPro"/>
</dbReference>
<dbReference type="Pfam" id="PF00008">
    <property type="entry name" value="EGF"/>
    <property type="match status" value="1"/>
</dbReference>
<dbReference type="InterPro" id="IPR000152">
    <property type="entry name" value="EGF-type_Asp/Asn_hydroxyl_site"/>
</dbReference>
<evidence type="ECO:0000256" key="11">
    <source>
        <dbReference type="ARBA" id="ARBA00023180"/>
    </source>
</evidence>
<feature type="domain" description="Laminin G" evidence="15">
    <location>
        <begin position="720"/>
        <end position="847"/>
    </location>
</feature>
<dbReference type="SMART" id="SM00282">
    <property type="entry name" value="LamG"/>
    <property type="match status" value="1"/>
</dbReference>
<dbReference type="SMART" id="SM00181">
    <property type="entry name" value="EGF"/>
    <property type="match status" value="1"/>
</dbReference>
<evidence type="ECO:0000256" key="9">
    <source>
        <dbReference type="ARBA" id="ARBA00023136"/>
    </source>
</evidence>
<dbReference type="GO" id="GO:0016477">
    <property type="term" value="P:cell migration"/>
    <property type="evidence" value="ECO:0007669"/>
    <property type="project" value="TreeGrafter"/>
</dbReference>
<dbReference type="Proteomes" id="UP000424527">
    <property type="component" value="Unassembled WGS sequence"/>
</dbReference>
<evidence type="ECO:0000313" key="19">
    <source>
        <dbReference type="Proteomes" id="UP000424527"/>
    </source>
</evidence>
<evidence type="ECO:0000259" key="17">
    <source>
        <dbReference type="PROSITE" id="PS50268"/>
    </source>
</evidence>
<dbReference type="FunFam" id="2.60.40.60:FF:000010">
    <property type="entry name" value="Cadherin EGF LAG seven-pass G-type receptor 3"/>
    <property type="match status" value="1"/>
</dbReference>
<dbReference type="PANTHER" id="PTHR24027">
    <property type="entry name" value="CADHERIN-23"/>
    <property type="match status" value="1"/>
</dbReference>
<evidence type="ECO:0000256" key="1">
    <source>
        <dbReference type="ARBA" id="ARBA00004167"/>
    </source>
</evidence>
<dbReference type="PROSITE" id="PS50268">
    <property type="entry name" value="CADHERIN_2"/>
    <property type="match status" value="7"/>
</dbReference>
<feature type="domain" description="Cadherin" evidence="17">
    <location>
        <begin position="611"/>
        <end position="705"/>
    </location>
</feature>
<comment type="caution">
    <text evidence="13">Lacks conserved residue(s) required for the propagation of feature annotation.</text>
</comment>
<dbReference type="InterPro" id="IPR015919">
    <property type="entry name" value="Cadherin-like_sf"/>
</dbReference>
<dbReference type="Pfam" id="PF02210">
    <property type="entry name" value="Laminin_G_2"/>
    <property type="match status" value="1"/>
</dbReference>
<dbReference type="CDD" id="cd11304">
    <property type="entry name" value="Cadherin_repeat"/>
    <property type="match status" value="6"/>
</dbReference>
<dbReference type="Gene3D" id="2.10.25.10">
    <property type="entry name" value="Laminin"/>
    <property type="match status" value="1"/>
</dbReference>
<feature type="domain" description="Cadherin" evidence="17">
    <location>
        <begin position="399"/>
        <end position="502"/>
    </location>
</feature>
<feature type="domain" description="Cadherin" evidence="17">
    <location>
        <begin position="192"/>
        <end position="293"/>
    </location>
</feature>
<evidence type="ECO:0000256" key="6">
    <source>
        <dbReference type="ARBA" id="ARBA00022837"/>
    </source>
</evidence>
<dbReference type="PROSITE" id="PS50026">
    <property type="entry name" value="EGF_3"/>
    <property type="match status" value="1"/>
</dbReference>
<evidence type="ECO:0000256" key="5">
    <source>
        <dbReference type="ARBA" id="ARBA00022737"/>
    </source>
</evidence>
<comment type="subcellular location">
    <subcellularLocation>
        <location evidence="1">Membrane</location>
        <topology evidence="1">Single-pass membrane protein</topology>
    </subcellularLocation>
</comment>
<keyword evidence="4" id="KW-0732">Signal</keyword>
<dbReference type="PRINTS" id="PR00205">
    <property type="entry name" value="CADHERIN"/>
</dbReference>
<feature type="domain" description="Cadherin" evidence="17">
    <location>
        <begin position="294"/>
        <end position="398"/>
    </location>
</feature>
<protein>
    <submittedName>
        <fullName evidence="18">Protocadherin Fat 4 FAT tumor suppressor-like protein 4 Fat-like cadherin protein FAT-J</fullName>
    </submittedName>
</protein>
<evidence type="ECO:0000256" key="3">
    <source>
        <dbReference type="ARBA" id="ARBA00022692"/>
    </source>
</evidence>
<dbReference type="Gene3D" id="2.60.120.200">
    <property type="match status" value="1"/>
</dbReference>
<feature type="domain" description="Cadherin" evidence="17">
    <location>
        <begin position="88"/>
        <end position="191"/>
    </location>
</feature>
<dbReference type="FunFam" id="2.10.25.10:FF:000012">
    <property type="entry name" value="Delta-like protein"/>
    <property type="match status" value="1"/>
</dbReference>
<evidence type="ECO:0000256" key="13">
    <source>
        <dbReference type="PROSITE-ProRule" id="PRU00076"/>
    </source>
</evidence>
<dbReference type="InterPro" id="IPR020894">
    <property type="entry name" value="Cadherin_CS"/>
</dbReference>
<keyword evidence="19" id="KW-1185">Reference proteome</keyword>
<dbReference type="SMART" id="SM00112">
    <property type="entry name" value="CA"/>
    <property type="match status" value="7"/>
</dbReference>
<gene>
    <name evidence="18" type="ORF">D5F01_LYC05996</name>
</gene>
<dbReference type="FunFam" id="2.60.40.60:FF:000015">
    <property type="entry name" value="FAT atypical cadherin 1"/>
    <property type="match status" value="2"/>
</dbReference>
<feature type="transmembrane region" description="Helical" evidence="14">
    <location>
        <begin position="973"/>
        <end position="996"/>
    </location>
</feature>
<dbReference type="InterPro" id="IPR039808">
    <property type="entry name" value="Cadherin"/>
</dbReference>
<organism evidence="18 19">
    <name type="scientific">Larimichthys crocea</name>
    <name type="common">Large yellow croaker</name>
    <name type="synonym">Pseudosciaena crocea</name>
    <dbReference type="NCBI Taxonomy" id="215358"/>
    <lineage>
        <taxon>Eukaryota</taxon>
        <taxon>Metazoa</taxon>
        <taxon>Chordata</taxon>
        <taxon>Craniata</taxon>
        <taxon>Vertebrata</taxon>
        <taxon>Euteleostomi</taxon>
        <taxon>Actinopterygii</taxon>
        <taxon>Neopterygii</taxon>
        <taxon>Teleostei</taxon>
        <taxon>Neoteleostei</taxon>
        <taxon>Acanthomorphata</taxon>
        <taxon>Eupercaria</taxon>
        <taxon>Sciaenidae</taxon>
        <taxon>Larimichthys</taxon>
    </lineage>
</organism>
<evidence type="ECO:0000256" key="12">
    <source>
        <dbReference type="PROSITE-ProRule" id="PRU00043"/>
    </source>
</evidence>
<dbReference type="FunFam" id="2.60.40.60:FF:000024">
    <property type="entry name" value="FAT atypical cadherin 3"/>
    <property type="match status" value="1"/>
</dbReference>
<reference evidence="18 19" key="1">
    <citation type="submission" date="2019-07" db="EMBL/GenBank/DDBJ databases">
        <title>Chromosome genome assembly for large yellow croaker.</title>
        <authorList>
            <person name="Xiao S."/>
        </authorList>
    </citation>
    <scope>NUCLEOTIDE SEQUENCE [LARGE SCALE GENOMIC DNA]</scope>
    <source>
        <strain evidence="18">JMULYC20181020</strain>
        <tissue evidence="18">Muscle</tissue>
    </source>
</reference>
<keyword evidence="2 13" id="KW-0245">EGF-like domain</keyword>
<comment type="caution">
    <text evidence="18">The sequence shown here is derived from an EMBL/GenBank/DDBJ whole genome shotgun (WGS) entry which is preliminary data.</text>
</comment>
<dbReference type="GO" id="GO:0045296">
    <property type="term" value="F:cadherin binding"/>
    <property type="evidence" value="ECO:0007669"/>
    <property type="project" value="TreeGrafter"/>
</dbReference>
<dbReference type="Gene3D" id="2.60.40.60">
    <property type="entry name" value="Cadherins"/>
    <property type="match status" value="7"/>
</dbReference>
<keyword evidence="5" id="KW-0677">Repeat</keyword>
<evidence type="ECO:0000256" key="4">
    <source>
        <dbReference type="ARBA" id="ARBA00022729"/>
    </source>
</evidence>
<dbReference type="Pfam" id="PF00028">
    <property type="entry name" value="Cadherin"/>
    <property type="match status" value="7"/>
</dbReference>
<dbReference type="InterPro" id="IPR013320">
    <property type="entry name" value="ConA-like_dom_sf"/>
</dbReference>
<dbReference type="SUPFAM" id="SSF57196">
    <property type="entry name" value="EGF/Laminin"/>
    <property type="match status" value="1"/>
</dbReference>
<dbReference type="SUPFAM" id="SSF49899">
    <property type="entry name" value="Concanavalin A-like lectins/glucanases"/>
    <property type="match status" value="1"/>
</dbReference>
<dbReference type="InterPro" id="IPR000742">
    <property type="entry name" value="EGF"/>
</dbReference>
<dbReference type="InterPro" id="IPR001791">
    <property type="entry name" value="Laminin_G"/>
</dbReference>
<dbReference type="PROSITE" id="PS00010">
    <property type="entry name" value="ASX_HYDROXYL"/>
    <property type="match status" value="1"/>
</dbReference>
<feature type="domain" description="Cadherin" evidence="17">
    <location>
        <begin position="503"/>
        <end position="603"/>
    </location>
</feature>
<dbReference type="PROSITE" id="PS00022">
    <property type="entry name" value="EGF_1"/>
    <property type="match status" value="1"/>
</dbReference>
<dbReference type="EMBL" id="REGW02000006">
    <property type="protein sequence ID" value="KAE8295071.1"/>
    <property type="molecule type" value="Genomic_DNA"/>
</dbReference>
<evidence type="ECO:0000256" key="10">
    <source>
        <dbReference type="ARBA" id="ARBA00023157"/>
    </source>
</evidence>
<dbReference type="GO" id="GO:0009653">
    <property type="term" value="P:anatomical structure morphogenesis"/>
    <property type="evidence" value="ECO:0007669"/>
    <property type="project" value="UniProtKB-ARBA"/>
</dbReference>
<dbReference type="PANTHER" id="PTHR24027:SF438">
    <property type="entry name" value="CADHERIN 23"/>
    <property type="match status" value="1"/>
</dbReference>
<proteinExistence type="predicted"/>